<organism evidence="2 3">
    <name type="scientific">Streptomyces kanamyceticus</name>
    <dbReference type="NCBI Taxonomy" id="1967"/>
    <lineage>
        <taxon>Bacteria</taxon>
        <taxon>Bacillati</taxon>
        <taxon>Actinomycetota</taxon>
        <taxon>Actinomycetes</taxon>
        <taxon>Kitasatosporales</taxon>
        <taxon>Streptomycetaceae</taxon>
        <taxon>Streptomyces</taxon>
    </lineage>
</organism>
<dbReference type="AlphaFoldDB" id="A0A5J6GU30"/>
<feature type="signal peptide" evidence="1">
    <location>
        <begin position="1"/>
        <end position="27"/>
    </location>
</feature>
<dbReference type="SUPFAM" id="SSF56784">
    <property type="entry name" value="HAD-like"/>
    <property type="match status" value="1"/>
</dbReference>
<protein>
    <recommendedName>
        <fullName evidence="4">HAD family hydrolase</fullName>
    </recommendedName>
</protein>
<dbReference type="InterPro" id="IPR023214">
    <property type="entry name" value="HAD_sf"/>
</dbReference>
<keyword evidence="3" id="KW-1185">Reference proteome</keyword>
<dbReference type="InterPro" id="IPR036412">
    <property type="entry name" value="HAD-like_sf"/>
</dbReference>
<dbReference type="Gene3D" id="3.40.50.1000">
    <property type="entry name" value="HAD superfamily/HAD-like"/>
    <property type="match status" value="1"/>
</dbReference>
<keyword evidence="1" id="KW-0732">Signal</keyword>
<evidence type="ECO:0000313" key="3">
    <source>
        <dbReference type="Proteomes" id="UP000325529"/>
    </source>
</evidence>
<evidence type="ECO:0000313" key="2">
    <source>
        <dbReference type="EMBL" id="QEU97922.1"/>
    </source>
</evidence>
<sequence>MYESALRGPVRMGLALGAALVSTVLCATAGAAAPAHTEGGAARVGVERACPVVYFDLGETLVHTADDGSTSYHPGAAAYLRSLRERHIKVGLITNVPSSWGSTDAERAARLRSEVDATWQGSAPFAWKDFGDRILTPRTEAERKPAPVLWQRAKDLSGGCRLVYQAETAEEVHVAASLSYLAYQVDRPHRPAYLPVGLIELLGHRPR</sequence>
<name>A0A5J6GU30_STRKN</name>
<accession>A0A5J6GU30</accession>
<evidence type="ECO:0000256" key="1">
    <source>
        <dbReference type="SAM" id="SignalP"/>
    </source>
</evidence>
<evidence type="ECO:0008006" key="4">
    <source>
        <dbReference type="Google" id="ProtNLM"/>
    </source>
</evidence>
<proteinExistence type="predicted"/>
<dbReference type="EMBL" id="CP023699">
    <property type="protein sequence ID" value="QEU97922.1"/>
    <property type="molecule type" value="Genomic_DNA"/>
</dbReference>
<dbReference type="KEGG" id="ska:CP970_42545"/>
<feature type="chain" id="PRO_5038452313" description="HAD family hydrolase" evidence="1">
    <location>
        <begin position="28"/>
        <end position="207"/>
    </location>
</feature>
<dbReference type="Proteomes" id="UP000325529">
    <property type="component" value="Chromosome"/>
</dbReference>
<reference evidence="2 3" key="1">
    <citation type="submission" date="2017-09" db="EMBL/GenBank/DDBJ databases">
        <authorList>
            <person name="Lee N."/>
            <person name="Cho B.-K."/>
        </authorList>
    </citation>
    <scope>NUCLEOTIDE SEQUENCE [LARGE SCALE GENOMIC DNA]</scope>
    <source>
        <strain evidence="2 3">ATCC 12853</strain>
    </source>
</reference>
<dbReference type="OrthoDB" id="4146716at2"/>
<gene>
    <name evidence="2" type="ORF">CP970_42545</name>
</gene>